<dbReference type="PIRSF" id="PIRSF000161">
    <property type="entry name" value="DHPR"/>
    <property type="match status" value="1"/>
</dbReference>
<protein>
    <recommendedName>
        <fullName evidence="9">4-hydroxy-tetrahydrodipicolinate reductase</fullName>
        <ecNumber evidence="9">1.17.1.8</ecNumber>
    </recommendedName>
</protein>
<evidence type="ECO:0000256" key="2">
    <source>
        <dbReference type="ARBA" id="ARBA00022605"/>
    </source>
</evidence>
<keyword evidence="3" id="KW-0521">NADP</keyword>
<evidence type="ECO:0000256" key="6">
    <source>
        <dbReference type="ARBA" id="ARBA00023027"/>
    </source>
</evidence>
<evidence type="ECO:0000256" key="11">
    <source>
        <dbReference type="ARBA" id="ARBA00049396"/>
    </source>
</evidence>
<comment type="catalytic activity">
    <reaction evidence="11">
        <text>(S)-2,3,4,5-tetrahydrodipicolinate + NAD(+) + H2O = (2S,4S)-4-hydroxy-2,3,4,5-tetrahydrodipicolinate + NADH + H(+)</text>
        <dbReference type="Rhea" id="RHEA:35323"/>
        <dbReference type="ChEBI" id="CHEBI:15377"/>
        <dbReference type="ChEBI" id="CHEBI:15378"/>
        <dbReference type="ChEBI" id="CHEBI:16845"/>
        <dbReference type="ChEBI" id="CHEBI:57540"/>
        <dbReference type="ChEBI" id="CHEBI:57945"/>
        <dbReference type="ChEBI" id="CHEBI:67139"/>
        <dbReference type="EC" id="1.17.1.8"/>
    </reaction>
</comment>
<dbReference type="AlphaFoldDB" id="A0AA41R4A3"/>
<gene>
    <name evidence="14" type="primary">dapB</name>
    <name evidence="14" type="ORF">MRX98_09555</name>
</gene>
<dbReference type="GO" id="GO:0009089">
    <property type="term" value="P:lysine biosynthetic process via diaminopimelate"/>
    <property type="evidence" value="ECO:0007669"/>
    <property type="project" value="InterPro"/>
</dbReference>
<accession>A0AA41R4A3</accession>
<dbReference type="SUPFAM" id="SSF51735">
    <property type="entry name" value="NAD(P)-binding Rossmann-fold domains"/>
    <property type="match status" value="1"/>
</dbReference>
<reference evidence="14" key="1">
    <citation type="submission" date="2022-04" db="EMBL/GenBank/DDBJ databases">
        <title>Desulfatitalea alkaliphila sp. nov., a novel anaerobic sulfate-reducing bacterium isolated from terrestrial mud volcano, Taman Peninsula, Russia.</title>
        <authorList>
            <person name="Khomyakova M.A."/>
            <person name="Merkel A.Y."/>
            <person name="Slobodkin A.I."/>
        </authorList>
    </citation>
    <scope>NUCLEOTIDE SEQUENCE</scope>
    <source>
        <strain evidence="14">M08but</strain>
    </source>
</reference>
<comment type="catalytic activity">
    <reaction evidence="10">
        <text>(S)-2,3,4,5-tetrahydrodipicolinate + NADP(+) + H2O = (2S,4S)-4-hydroxy-2,3,4,5-tetrahydrodipicolinate + NADPH + H(+)</text>
        <dbReference type="Rhea" id="RHEA:35331"/>
        <dbReference type="ChEBI" id="CHEBI:15377"/>
        <dbReference type="ChEBI" id="CHEBI:15378"/>
        <dbReference type="ChEBI" id="CHEBI:16845"/>
        <dbReference type="ChEBI" id="CHEBI:57783"/>
        <dbReference type="ChEBI" id="CHEBI:58349"/>
        <dbReference type="ChEBI" id="CHEBI:67139"/>
        <dbReference type="EC" id="1.17.1.8"/>
    </reaction>
</comment>
<dbReference type="RefSeq" id="WP_246906367.1">
    <property type="nucleotide sequence ID" value="NZ_JALJRB010000008.1"/>
</dbReference>
<dbReference type="InterPro" id="IPR023940">
    <property type="entry name" value="DHDPR_bac"/>
</dbReference>
<evidence type="ECO:0000256" key="4">
    <source>
        <dbReference type="ARBA" id="ARBA00022915"/>
    </source>
</evidence>
<keyword evidence="7" id="KW-0457">Lysine biosynthesis</keyword>
<dbReference type="InterPro" id="IPR036291">
    <property type="entry name" value="NAD(P)-bd_dom_sf"/>
</dbReference>
<evidence type="ECO:0000259" key="12">
    <source>
        <dbReference type="Pfam" id="PF01113"/>
    </source>
</evidence>
<evidence type="ECO:0000256" key="1">
    <source>
        <dbReference type="ARBA" id="ARBA00006642"/>
    </source>
</evidence>
<dbReference type="InterPro" id="IPR000846">
    <property type="entry name" value="DapB_N"/>
</dbReference>
<dbReference type="PANTHER" id="PTHR20836">
    <property type="entry name" value="DIHYDRODIPICOLINATE REDUCTASE"/>
    <property type="match status" value="1"/>
</dbReference>
<dbReference type="GO" id="GO:0008839">
    <property type="term" value="F:4-hydroxy-tetrahydrodipicolinate reductase"/>
    <property type="evidence" value="ECO:0007669"/>
    <property type="project" value="UniProtKB-EC"/>
</dbReference>
<dbReference type="InterPro" id="IPR022663">
    <property type="entry name" value="DapB_C"/>
</dbReference>
<evidence type="ECO:0000256" key="10">
    <source>
        <dbReference type="ARBA" id="ARBA00049080"/>
    </source>
</evidence>
<dbReference type="Gene3D" id="3.40.50.720">
    <property type="entry name" value="NAD(P)-binding Rossmann-like Domain"/>
    <property type="match status" value="1"/>
</dbReference>
<feature type="domain" description="Dihydrodipicolinate reductase N-terminal" evidence="12">
    <location>
        <begin position="4"/>
        <end position="129"/>
    </location>
</feature>
<evidence type="ECO:0000256" key="8">
    <source>
        <dbReference type="ARBA" id="ARBA00037922"/>
    </source>
</evidence>
<organism evidence="14 15">
    <name type="scientific">Desulfatitalea alkaliphila</name>
    <dbReference type="NCBI Taxonomy" id="2929485"/>
    <lineage>
        <taxon>Bacteria</taxon>
        <taxon>Pseudomonadati</taxon>
        <taxon>Thermodesulfobacteriota</taxon>
        <taxon>Desulfobacteria</taxon>
        <taxon>Desulfobacterales</taxon>
        <taxon>Desulfosarcinaceae</taxon>
        <taxon>Desulfatitalea</taxon>
    </lineage>
</organism>
<feature type="domain" description="Dihydrodipicolinate reductase C-terminal" evidence="13">
    <location>
        <begin position="136"/>
        <end position="273"/>
    </location>
</feature>
<evidence type="ECO:0000256" key="5">
    <source>
        <dbReference type="ARBA" id="ARBA00023002"/>
    </source>
</evidence>
<evidence type="ECO:0000313" key="14">
    <source>
        <dbReference type="EMBL" id="MCJ8500815.1"/>
    </source>
</evidence>
<evidence type="ECO:0000256" key="9">
    <source>
        <dbReference type="ARBA" id="ARBA00038983"/>
    </source>
</evidence>
<dbReference type="InterPro" id="IPR011859">
    <property type="entry name" value="Dihydrodipicolinate_Rdtase_pln"/>
</dbReference>
<keyword evidence="4" id="KW-0220">Diaminopimelate biosynthesis</keyword>
<keyword evidence="15" id="KW-1185">Reference proteome</keyword>
<dbReference type="EC" id="1.17.1.8" evidence="9"/>
<dbReference type="Proteomes" id="UP001165427">
    <property type="component" value="Unassembled WGS sequence"/>
</dbReference>
<evidence type="ECO:0000256" key="7">
    <source>
        <dbReference type="ARBA" id="ARBA00023154"/>
    </source>
</evidence>
<dbReference type="Gene3D" id="3.30.360.10">
    <property type="entry name" value="Dihydrodipicolinate Reductase, domain 2"/>
    <property type="match status" value="1"/>
</dbReference>
<evidence type="ECO:0000259" key="13">
    <source>
        <dbReference type="Pfam" id="PF05173"/>
    </source>
</evidence>
<evidence type="ECO:0000313" key="15">
    <source>
        <dbReference type="Proteomes" id="UP001165427"/>
    </source>
</evidence>
<dbReference type="GO" id="GO:0070402">
    <property type="term" value="F:NADPH binding"/>
    <property type="evidence" value="ECO:0007669"/>
    <property type="project" value="InterPro"/>
</dbReference>
<dbReference type="GO" id="GO:0019877">
    <property type="term" value="P:diaminopimelate biosynthetic process"/>
    <property type="evidence" value="ECO:0007669"/>
    <property type="project" value="UniProtKB-KW"/>
</dbReference>
<comment type="similarity">
    <text evidence="1">Belongs to the DapB family.</text>
</comment>
<dbReference type="PANTHER" id="PTHR20836:SF0">
    <property type="entry name" value="4-HYDROXY-TETRAHYDRODIPICOLINATE REDUCTASE 1, CHLOROPLASTIC-RELATED"/>
    <property type="match status" value="1"/>
</dbReference>
<keyword evidence="5 14" id="KW-0560">Oxidoreductase</keyword>
<sequence length="279" mass="30307">MNPIPVMINGLPGNVARVIATHIMADAAMQLLPFSLTGPEIDIAHCHLAETPIALIRPEAREERIAAIKTAHPGLISVDFTHPTAVNANAEFYCRFGLPFVMGTTGGDRDALLRTVVDNGGLAVIAPNMAKQIVGFQAMMAHAADTFPNLFQNYQLTIRESHQAGKADTSGTAKAMVTYFNRMGVAFNTDQIQKERDPERQANQWGVPPEHLGGHAWHTYTLTSPDGTARFEFSHNVNGRDIYGEGTRDAIRFLARKVADGEKGRVYSMVDVLKAGGIG</sequence>
<evidence type="ECO:0000256" key="3">
    <source>
        <dbReference type="ARBA" id="ARBA00022857"/>
    </source>
</evidence>
<dbReference type="Pfam" id="PF01113">
    <property type="entry name" value="DapB_N"/>
    <property type="match status" value="1"/>
</dbReference>
<name>A0AA41R4A3_9BACT</name>
<keyword evidence="2" id="KW-0028">Amino-acid biosynthesis</keyword>
<keyword evidence="6" id="KW-0520">NAD</keyword>
<comment type="caution">
    <text evidence="14">The sequence shown here is derived from an EMBL/GenBank/DDBJ whole genome shotgun (WGS) entry which is preliminary data.</text>
</comment>
<dbReference type="EMBL" id="JALJRB010000008">
    <property type="protein sequence ID" value="MCJ8500815.1"/>
    <property type="molecule type" value="Genomic_DNA"/>
</dbReference>
<dbReference type="NCBIfam" id="TIGR02130">
    <property type="entry name" value="dapB_plant"/>
    <property type="match status" value="1"/>
</dbReference>
<dbReference type="Pfam" id="PF05173">
    <property type="entry name" value="DapB_C"/>
    <property type="match status" value="1"/>
</dbReference>
<comment type="pathway">
    <text evidence="8">Amino-acid biosynthesis; L-lysine biosynthesis via DAP pathway; (S)-tetrahydrodipicolinate from L-aspartate: step 4/4.</text>
</comment>
<proteinExistence type="inferred from homology"/>